<dbReference type="RefSeq" id="WP_055276615.1">
    <property type="nucleotide sequence ID" value="NZ_CYZV01000019.1"/>
</dbReference>
<evidence type="ECO:0000259" key="4">
    <source>
        <dbReference type="PROSITE" id="PS51379"/>
    </source>
</evidence>
<evidence type="ECO:0000313" key="6">
    <source>
        <dbReference type="Proteomes" id="UP000095558"/>
    </source>
</evidence>
<dbReference type="PROSITE" id="PS00198">
    <property type="entry name" value="4FE4S_FER_1"/>
    <property type="match status" value="1"/>
</dbReference>
<dbReference type="OrthoDB" id="9803192at2"/>
<keyword evidence="3" id="KW-0411">Iron-sulfur</keyword>
<dbReference type="SUPFAM" id="SSF54862">
    <property type="entry name" value="4Fe-4S ferredoxins"/>
    <property type="match status" value="1"/>
</dbReference>
<dbReference type="AlphaFoldDB" id="A0A174DW14"/>
<organism evidence="5 6">
    <name type="scientific">Clostridium disporicum</name>
    <dbReference type="NCBI Taxonomy" id="84024"/>
    <lineage>
        <taxon>Bacteria</taxon>
        <taxon>Bacillati</taxon>
        <taxon>Bacillota</taxon>
        <taxon>Clostridia</taxon>
        <taxon>Eubacteriales</taxon>
        <taxon>Clostridiaceae</taxon>
        <taxon>Clostridium</taxon>
    </lineage>
</organism>
<dbReference type="SUPFAM" id="SSF51395">
    <property type="entry name" value="FMN-linked oxidoreductases"/>
    <property type="match status" value="1"/>
</dbReference>
<name>A0A174DW14_9CLOT</name>
<dbReference type="PROSITE" id="PS51379">
    <property type="entry name" value="4FE4S_FER_2"/>
    <property type="match status" value="2"/>
</dbReference>
<evidence type="ECO:0000256" key="2">
    <source>
        <dbReference type="ARBA" id="ARBA00023004"/>
    </source>
</evidence>
<evidence type="ECO:0000256" key="1">
    <source>
        <dbReference type="ARBA" id="ARBA00022723"/>
    </source>
</evidence>
<dbReference type="EMBL" id="CYZV01000019">
    <property type="protein sequence ID" value="CUO29634.1"/>
    <property type="molecule type" value="Genomic_DNA"/>
</dbReference>
<proteinExistence type="predicted"/>
<protein>
    <submittedName>
        <fullName evidence="5">Selenate reductase subunit YgfK</fullName>
    </submittedName>
</protein>
<keyword evidence="2" id="KW-0408">Iron</keyword>
<dbReference type="Gene3D" id="3.30.70.20">
    <property type="match status" value="1"/>
</dbReference>
<dbReference type="GO" id="GO:0046872">
    <property type="term" value="F:metal ion binding"/>
    <property type="evidence" value="ECO:0007669"/>
    <property type="project" value="UniProtKB-KW"/>
</dbReference>
<feature type="domain" description="4Fe-4S ferredoxin-type" evidence="4">
    <location>
        <begin position="418"/>
        <end position="449"/>
    </location>
</feature>
<gene>
    <name evidence="5" type="ORF">ERS852470_01936</name>
</gene>
<dbReference type="InterPro" id="IPR017900">
    <property type="entry name" value="4Fe4S_Fe_S_CS"/>
</dbReference>
<sequence length="534" mass="60938">MSDKMTPISFKELLNQAIKEYKREKTIYYVPVSKERIKSPIGPAAGPHTQLAQNILAAYAGGANHFELKTVQVLEGKELGILKPCIYVEGEAYNTEWSTELTVQEALEEYIKAWFLLKLISKEFNFNDENDFVFYMSVGYDLKGIKSKKIDNFIEGLKDASNTEIWKECKKYSLENLDLFENVTAEYIENITPNICNTITLSTMHGCLPEEIEKIAEYLLNEKELSVYIKCNPTLVGYDKAKEILKGLGYDYVVLSKEAFEHDISFKELTDIIRRLIKIAENKNLVFGVKLTNTFPVKITRNELQGNDMYMSGPPLYPFSINVAAMIAKEFNGDLPISYSGGADVNNIKDILDTGIYPVTVSTLLLKQGGYKNITRLNEKCKDYKRGKITKINVEKLEALASKSISDFNYSKNIKKKAEIKGGDYSEFCSKCKNCVDVCPNRSNKLVNVDGKKYTVHIDDLCNECGNCALFCIYNHSPYKEKFTIFSSKENFDNSKNNGVYLDKDMFLRTNKRDVSIEEANEYKKIYKVTRRDI</sequence>
<evidence type="ECO:0000256" key="3">
    <source>
        <dbReference type="ARBA" id="ARBA00023014"/>
    </source>
</evidence>
<reference evidence="5 6" key="1">
    <citation type="submission" date="2015-09" db="EMBL/GenBank/DDBJ databases">
        <authorList>
            <consortium name="Pathogen Informatics"/>
        </authorList>
    </citation>
    <scope>NUCLEOTIDE SEQUENCE [LARGE SCALE GENOMIC DNA]</scope>
    <source>
        <strain evidence="5 6">2789STDY5834855</strain>
    </source>
</reference>
<dbReference type="Proteomes" id="UP000095558">
    <property type="component" value="Unassembled WGS sequence"/>
</dbReference>
<feature type="domain" description="4Fe-4S ferredoxin-type" evidence="4">
    <location>
        <begin position="452"/>
        <end position="482"/>
    </location>
</feature>
<dbReference type="GO" id="GO:0051536">
    <property type="term" value="F:iron-sulfur cluster binding"/>
    <property type="evidence" value="ECO:0007669"/>
    <property type="project" value="UniProtKB-KW"/>
</dbReference>
<accession>A0A174DW14</accession>
<dbReference type="InterPro" id="IPR017896">
    <property type="entry name" value="4Fe4S_Fe-S-bd"/>
</dbReference>
<keyword evidence="1" id="KW-0479">Metal-binding</keyword>
<evidence type="ECO:0000313" key="5">
    <source>
        <dbReference type="EMBL" id="CUO29634.1"/>
    </source>
</evidence>